<keyword evidence="1" id="KW-1133">Transmembrane helix</keyword>
<dbReference type="PANTHER" id="PTHR33050">
    <property type="entry name" value="REVERSE TRANSCRIPTASE DOMAIN-CONTAINING PROTEIN"/>
    <property type="match status" value="1"/>
</dbReference>
<sequence>HHHTWLSPEVKEDLQIWSSFLQQFNGAVIWPSRLVASSTLSLFTDAAGSTGFGAVLGSEWCRGDWPADWHDSSITINVAFLELFPIVVAVTVWAMVFRDKSVIFWSNNMAVVEAINRQGTS</sequence>
<dbReference type="EMBL" id="JANPWB010000016">
    <property type="protein sequence ID" value="KAJ1084511.1"/>
    <property type="molecule type" value="Genomic_DNA"/>
</dbReference>
<dbReference type="InterPro" id="IPR052055">
    <property type="entry name" value="Hepadnavirus_pol/RT"/>
</dbReference>
<reference evidence="2" key="1">
    <citation type="journal article" date="2022" name="bioRxiv">
        <title>Sequencing and chromosome-scale assembly of the giantPleurodeles waltlgenome.</title>
        <authorList>
            <person name="Brown T."/>
            <person name="Elewa A."/>
            <person name="Iarovenko S."/>
            <person name="Subramanian E."/>
            <person name="Araus A.J."/>
            <person name="Petzold A."/>
            <person name="Susuki M."/>
            <person name="Suzuki K.-i.T."/>
            <person name="Hayashi T."/>
            <person name="Toyoda A."/>
            <person name="Oliveira C."/>
            <person name="Osipova E."/>
            <person name="Leigh N.D."/>
            <person name="Simon A."/>
            <person name="Yun M.H."/>
        </authorList>
    </citation>
    <scope>NUCLEOTIDE SEQUENCE</scope>
    <source>
        <strain evidence="2">20211129_DDA</strain>
        <tissue evidence="2">Liver</tissue>
    </source>
</reference>
<dbReference type="CDD" id="cd09275">
    <property type="entry name" value="RNase_HI_RT_DIRS1"/>
    <property type="match status" value="1"/>
</dbReference>
<keyword evidence="3" id="KW-1185">Reference proteome</keyword>
<dbReference type="PANTHER" id="PTHR33050:SF8">
    <property type="entry name" value="REVERSE TRANSCRIPTASE DOMAIN-CONTAINING PROTEIN"/>
    <property type="match status" value="1"/>
</dbReference>
<dbReference type="Proteomes" id="UP001066276">
    <property type="component" value="Chromosome 12"/>
</dbReference>
<protein>
    <submittedName>
        <fullName evidence="2">Uncharacterized protein</fullName>
    </submittedName>
</protein>
<feature type="transmembrane region" description="Helical" evidence="1">
    <location>
        <begin position="74"/>
        <end position="97"/>
    </location>
</feature>
<feature type="non-terminal residue" evidence="2">
    <location>
        <position position="121"/>
    </location>
</feature>
<feature type="non-terminal residue" evidence="2">
    <location>
        <position position="1"/>
    </location>
</feature>
<dbReference type="AlphaFoldDB" id="A0AAV7KYK0"/>
<organism evidence="2 3">
    <name type="scientific">Pleurodeles waltl</name>
    <name type="common">Iberian ribbed newt</name>
    <dbReference type="NCBI Taxonomy" id="8319"/>
    <lineage>
        <taxon>Eukaryota</taxon>
        <taxon>Metazoa</taxon>
        <taxon>Chordata</taxon>
        <taxon>Craniata</taxon>
        <taxon>Vertebrata</taxon>
        <taxon>Euteleostomi</taxon>
        <taxon>Amphibia</taxon>
        <taxon>Batrachia</taxon>
        <taxon>Caudata</taxon>
        <taxon>Salamandroidea</taxon>
        <taxon>Salamandridae</taxon>
        <taxon>Pleurodelinae</taxon>
        <taxon>Pleurodeles</taxon>
    </lineage>
</organism>
<name>A0AAV7KYK0_PLEWA</name>
<keyword evidence="1" id="KW-0472">Membrane</keyword>
<accession>A0AAV7KYK0</accession>
<evidence type="ECO:0000313" key="2">
    <source>
        <dbReference type="EMBL" id="KAJ1084511.1"/>
    </source>
</evidence>
<evidence type="ECO:0000256" key="1">
    <source>
        <dbReference type="SAM" id="Phobius"/>
    </source>
</evidence>
<comment type="caution">
    <text evidence="2">The sequence shown here is derived from an EMBL/GenBank/DDBJ whole genome shotgun (WGS) entry which is preliminary data.</text>
</comment>
<gene>
    <name evidence="2" type="ORF">NDU88_004658</name>
</gene>
<evidence type="ECO:0000313" key="3">
    <source>
        <dbReference type="Proteomes" id="UP001066276"/>
    </source>
</evidence>
<proteinExistence type="predicted"/>
<keyword evidence="1" id="KW-0812">Transmembrane</keyword>